<reference evidence="1 2" key="1">
    <citation type="journal article" date="2007" name="Virology">
        <title>Sequence and annotation of the 369-kb NY-2A and the 345-kb AR158 viruses that infect Chlorella NC64A.</title>
        <authorList>
            <person name="Fitzgerald L.A."/>
            <person name="Graves M.V."/>
            <person name="Li X."/>
            <person name="Feldblyum T."/>
            <person name="Nierman W.C."/>
            <person name="Van Etten J.L."/>
        </authorList>
    </citation>
    <scope>NUCLEOTIDE SEQUENCE [LARGE SCALE GENOMIC DNA]</scope>
    <source>
        <strain evidence="1 2">NY-2A</strain>
    </source>
</reference>
<dbReference type="KEGG" id="vg:5659333"/>
<organism evidence="1 2">
    <name type="scientific">Paramecium bursaria Chlorella virus NY2A</name>
    <name type="common">PBCV-NY2A</name>
    <dbReference type="NCBI Taxonomy" id="46021"/>
    <lineage>
        <taxon>Viruses</taxon>
        <taxon>Varidnaviria</taxon>
        <taxon>Bamfordvirae</taxon>
        <taxon>Nucleocytoviricota</taxon>
        <taxon>Megaviricetes</taxon>
        <taxon>Algavirales</taxon>
        <taxon>Phycodnaviridae</taxon>
        <taxon>Chlorovirus</taxon>
        <taxon>Chlorovirus americanus</taxon>
    </lineage>
</organism>
<evidence type="ECO:0000313" key="1">
    <source>
        <dbReference type="EMBL" id="ABT14513.1"/>
    </source>
</evidence>
<sequence length="65" mass="7803">MKLVLAHRPMSVVQRQRRNVIVRNDIVESSRILGHCLTAGVMFYTTLQWAHFRRLRIEKERKNDK</sequence>
<dbReference type="EMBL" id="DQ491002">
    <property type="protein sequence ID" value="ABT14513.1"/>
    <property type="molecule type" value="Genomic_DNA"/>
</dbReference>
<gene>
    <name evidence="1" type="primary">b114L</name>
    <name evidence="1" type="ORF">NY2A_b114L</name>
</gene>
<dbReference type="RefSeq" id="YP_001497310.1">
    <property type="nucleotide sequence ID" value="NC_009898.1"/>
</dbReference>
<protein>
    <submittedName>
        <fullName evidence="1">Uncharacterized protein b114L</fullName>
    </submittedName>
</protein>
<proteinExistence type="predicted"/>
<dbReference type="GeneID" id="5659333"/>
<dbReference type="Proteomes" id="UP000202419">
    <property type="component" value="Segment"/>
</dbReference>
<name>A7IVY9_PBCVN</name>
<organismHost>
    <name type="scientific">Chlorella</name>
    <dbReference type="NCBI Taxonomy" id="3071"/>
</organismHost>
<evidence type="ECO:0000313" key="2">
    <source>
        <dbReference type="Proteomes" id="UP000202419"/>
    </source>
</evidence>
<keyword evidence="2" id="KW-1185">Reference proteome</keyword>
<accession>A7IVY9</accession>